<evidence type="ECO:0000256" key="2">
    <source>
        <dbReference type="ARBA" id="ARBA00022975"/>
    </source>
</evidence>
<keyword evidence="2" id="KW-0665">Pyrimidine biosynthesis</keyword>
<reference evidence="3 4" key="1">
    <citation type="submission" date="2016-03" db="EMBL/GenBank/DDBJ databases">
        <authorList>
            <person name="Sant'Anna F.H."/>
            <person name="Ambrosini A."/>
            <person name="Souza R."/>
            <person name="Bach E."/>
            <person name="Fernandes G."/>
            <person name="Balsanelli E."/>
            <person name="Baura V.A."/>
            <person name="Souza E.M."/>
            <person name="Passaglia L."/>
        </authorList>
    </citation>
    <scope>NUCLEOTIDE SEQUENCE [LARGE SCALE GENOMIC DNA]</scope>
    <source>
        <strain evidence="3 4">P26E</strain>
    </source>
</reference>
<name>A0ABX3EPW1_9BACL</name>
<dbReference type="PANTHER" id="PTHR19278:SF9">
    <property type="entry name" value="URIDINE 5'-MONOPHOSPHATE SYNTHASE"/>
    <property type="match status" value="1"/>
</dbReference>
<dbReference type="SUPFAM" id="SSF53271">
    <property type="entry name" value="PRTase-like"/>
    <property type="match status" value="1"/>
</dbReference>
<protein>
    <recommendedName>
        <fullName evidence="5">Phosphoribosyltransferase domain-containing protein</fullName>
    </recommendedName>
</protein>
<proteinExistence type="predicted"/>
<accession>A0ABX3EPW1</accession>
<dbReference type="PANTHER" id="PTHR19278">
    <property type="entry name" value="OROTATE PHOSPHORIBOSYLTRANSFERASE"/>
    <property type="match status" value="1"/>
</dbReference>
<keyword evidence="4" id="KW-1185">Reference proteome</keyword>
<dbReference type="Gene3D" id="3.40.50.2020">
    <property type="match status" value="1"/>
</dbReference>
<evidence type="ECO:0000313" key="3">
    <source>
        <dbReference type="EMBL" id="OKP87760.1"/>
    </source>
</evidence>
<evidence type="ECO:0000256" key="1">
    <source>
        <dbReference type="ARBA" id="ARBA00004725"/>
    </source>
</evidence>
<dbReference type="Proteomes" id="UP000186058">
    <property type="component" value="Unassembled WGS sequence"/>
</dbReference>
<dbReference type="EMBL" id="LVWI01000034">
    <property type="protein sequence ID" value="OKP87760.1"/>
    <property type="molecule type" value="Genomic_DNA"/>
</dbReference>
<gene>
    <name evidence="3" type="ORF">A3844_10160</name>
</gene>
<dbReference type="RefSeq" id="WP_074083985.1">
    <property type="nucleotide sequence ID" value="NZ_LVWI01000034.1"/>
</dbReference>
<organism evidence="3 4">
    <name type="scientific">Paenibacillus helianthi</name>
    <dbReference type="NCBI Taxonomy" id="1349432"/>
    <lineage>
        <taxon>Bacteria</taxon>
        <taxon>Bacillati</taxon>
        <taxon>Bacillota</taxon>
        <taxon>Bacilli</taxon>
        <taxon>Bacillales</taxon>
        <taxon>Paenibacillaceae</taxon>
        <taxon>Paenibacillus</taxon>
    </lineage>
</organism>
<dbReference type="InterPro" id="IPR029057">
    <property type="entry name" value="PRTase-like"/>
</dbReference>
<sequence length="86" mass="9411">MIRKELKPFGKSSIIEGNLPSGSRVLLIDDVTGAGSAAARCCEILHELGIEVEGYSSIVDRQEQAGHNLREQFGVEWLPLVLIGEY</sequence>
<evidence type="ECO:0000313" key="4">
    <source>
        <dbReference type="Proteomes" id="UP000186058"/>
    </source>
</evidence>
<comment type="caution">
    <text evidence="3">The sequence shown here is derived from an EMBL/GenBank/DDBJ whole genome shotgun (WGS) entry which is preliminary data.</text>
</comment>
<dbReference type="CDD" id="cd06223">
    <property type="entry name" value="PRTases_typeI"/>
    <property type="match status" value="1"/>
</dbReference>
<dbReference type="InterPro" id="IPR000836">
    <property type="entry name" value="PRTase_dom"/>
</dbReference>
<evidence type="ECO:0008006" key="5">
    <source>
        <dbReference type="Google" id="ProtNLM"/>
    </source>
</evidence>
<comment type="pathway">
    <text evidence="1">Pyrimidine metabolism; UMP biosynthesis via de novo pathway.</text>
</comment>